<dbReference type="SUPFAM" id="SSF53300">
    <property type="entry name" value="vWA-like"/>
    <property type="match status" value="1"/>
</dbReference>
<dbReference type="EMBL" id="REGN01002120">
    <property type="protein sequence ID" value="RNA30148.1"/>
    <property type="molecule type" value="Genomic_DNA"/>
</dbReference>
<dbReference type="AlphaFoldDB" id="A0A3M7S3H0"/>
<name>A0A3M7S3H0_BRAPC</name>
<gene>
    <name evidence="2" type="ORF">BpHYR1_000738</name>
</gene>
<protein>
    <submittedName>
        <fullName evidence="2">Collagen alpha-1(XIV) chain</fullName>
    </submittedName>
</protein>
<evidence type="ECO:0000259" key="1">
    <source>
        <dbReference type="PROSITE" id="PS50234"/>
    </source>
</evidence>
<proteinExistence type="predicted"/>
<dbReference type="PROSITE" id="PS50234">
    <property type="entry name" value="VWFA"/>
    <property type="match status" value="1"/>
</dbReference>
<dbReference type="InterPro" id="IPR036465">
    <property type="entry name" value="vWFA_dom_sf"/>
</dbReference>
<feature type="domain" description="VWFA" evidence="1">
    <location>
        <begin position="61"/>
        <end position="268"/>
    </location>
</feature>
<dbReference type="InterPro" id="IPR002035">
    <property type="entry name" value="VWF_A"/>
</dbReference>
<dbReference type="PANTHER" id="PTHR34706">
    <property type="entry name" value="SLR1338 PROTEIN"/>
    <property type="match status" value="1"/>
</dbReference>
<dbReference type="Gene3D" id="3.40.50.410">
    <property type="entry name" value="von Willebrand factor, type A domain"/>
    <property type="match status" value="1"/>
</dbReference>
<reference evidence="2 3" key="1">
    <citation type="journal article" date="2018" name="Sci. Rep.">
        <title>Genomic signatures of local adaptation to the degree of environmental predictability in rotifers.</title>
        <authorList>
            <person name="Franch-Gras L."/>
            <person name="Hahn C."/>
            <person name="Garcia-Roger E.M."/>
            <person name="Carmona M.J."/>
            <person name="Serra M."/>
            <person name="Gomez A."/>
        </authorList>
    </citation>
    <scope>NUCLEOTIDE SEQUENCE [LARGE SCALE GENOMIC DNA]</scope>
    <source>
        <strain evidence="2">HYR1</strain>
    </source>
</reference>
<dbReference type="GO" id="GO:0005581">
    <property type="term" value="C:collagen trimer"/>
    <property type="evidence" value="ECO:0007669"/>
    <property type="project" value="UniProtKB-KW"/>
</dbReference>
<dbReference type="OrthoDB" id="2142040at2759"/>
<sequence length="334" mass="38784">MLDQFFDNCKPEIPDVPPPPYTEINNQKMQKYTPDLLRDISNRYEIHHVFSNKLQLLESFKIVFIFDDSGSMNATLSDSPLNTGLLKATRWDELQFFSKISIEIANMFNQNGTDIYFLNRPMARNISSADQLLSYFKNRPAGFTPLSGVLLKVLADNNQAELRERKLLIVIVTDGEPTDNKGRIDIRNFEKILKNLNSNIHTRIVSCTDEKENVCYLNSMDRSIQRLDVIDDFRNERLKILKIQGENFNFSFGDYVVKSMMGSIVKKIDYLNESFTKSNVNPQTRKKCSLIRNFIKICDNISYLWFNSLSHNENFITIKDKINFSRDIATRVRG</sequence>
<dbReference type="Proteomes" id="UP000276133">
    <property type="component" value="Unassembled WGS sequence"/>
</dbReference>
<dbReference type="PANTHER" id="PTHR34706:SF1">
    <property type="entry name" value="VWFA DOMAIN-CONTAINING PROTEIN"/>
    <property type="match status" value="1"/>
</dbReference>
<comment type="caution">
    <text evidence="2">The sequence shown here is derived from an EMBL/GenBank/DDBJ whole genome shotgun (WGS) entry which is preliminary data.</text>
</comment>
<dbReference type="STRING" id="10195.A0A3M7S3H0"/>
<accession>A0A3M7S3H0</accession>
<keyword evidence="3" id="KW-1185">Reference proteome</keyword>
<organism evidence="2 3">
    <name type="scientific">Brachionus plicatilis</name>
    <name type="common">Marine rotifer</name>
    <name type="synonym">Brachionus muelleri</name>
    <dbReference type="NCBI Taxonomy" id="10195"/>
    <lineage>
        <taxon>Eukaryota</taxon>
        <taxon>Metazoa</taxon>
        <taxon>Spiralia</taxon>
        <taxon>Gnathifera</taxon>
        <taxon>Rotifera</taxon>
        <taxon>Eurotatoria</taxon>
        <taxon>Monogononta</taxon>
        <taxon>Pseudotrocha</taxon>
        <taxon>Ploima</taxon>
        <taxon>Brachionidae</taxon>
        <taxon>Brachionus</taxon>
    </lineage>
</organism>
<evidence type="ECO:0000313" key="3">
    <source>
        <dbReference type="Proteomes" id="UP000276133"/>
    </source>
</evidence>
<keyword evidence="2" id="KW-0176">Collagen</keyword>
<evidence type="ECO:0000313" key="2">
    <source>
        <dbReference type="EMBL" id="RNA30148.1"/>
    </source>
</evidence>